<organism evidence="7 8">
    <name type="scientific">Pyrrhoderma noxium</name>
    <dbReference type="NCBI Taxonomy" id="2282107"/>
    <lineage>
        <taxon>Eukaryota</taxon>
        <taxon>Fungi</taxon>
        <taxon>Dikarya</taxon>
        <taxon>Basidiomycota</taxon>
        <taxon>Agaricomycotina</taxon>
        <taxon>Agaricomycetes</taxon>
        <taxon>Hymenochaetales</taxon>
        <taxon>Hymenochaetaceae</taxon>
        <taxon>Pyrrhoderma</taxon>
    </lineage>
</organism>
<dbReference type="PANTHER" id="PTHR11266">
    <property type="entry name" value="PEROXISOMAL MEMBRANE PROTEIN 2, PXMP2 MPV17"/>
    <property type="match status" value="1"/>
</dbReference>
<evidence type="ECO:0000256" key="4">
    <source>
        <dbReference type="ARBA" id="ARBA00022989"/>
    </source>
</evidence>
<reference evidence="7 8" key="1">
    <citation type="journal article" date="2017" name="Mol. Ecol.">
        <title>Comparative and population genomic landscape of Phellinus noxius: A hypervariable fungus causing root rot in trees.</title>
        <authorList>
            <person name="Chung C.L."/>
            <person name="Lee T.J."/>
            <person name="Akiba M."/>
            <person name="Lee H.H."/>
            <person name="Kuo T.H."/>
            <person name="Liu D."/>
            <person name="Ke H.M."/>
            <person name="Yokoi T."/>
            <person name="Roa M.B."/>
            <person name="Lu M.J."/>
            <person name="Chang Y.Y."/>
            <person name="Ann P.J."/>
            <person name="Tsai J.N."/>
            <person name="Chen C.Y."/>
            <person name="Tzean S.S."/>
            <person name="Ota Y."/>
            <person name="Hattori T."/>
            <person name="Sahashi N."/>
            <person name="Liou R.F."/>
            <person name="Kikuchi T."/>
            <person name="Tsai I.J."/>
        </authorList>
    </citation>
    <scope>NUCLEOTIDE SEQUENCE [LARGE SCALE GENOMIC DNA]</scope>
    <source>
        <strain evidence="7 8">FFPRI411160</strain>
    </source>
</reference>
<dbReference type="PANTHER" id="PTHR11266:SF50">
    <property type="entry name" value="VACUOLAR MEMBRANE PROTEIN YOR292C"/>
    <property type="match status" value="1"/>
</dbReference>
<evidence type="ECO:0000256" key="3">
    <source>
        <dbReference type="ARBA" id="ARBA00022692"/>
    </source>
</evidence>
<name>A0A286UQG0_9AGAM</name>
<dbReference type="EMBL" id="NBII01000002">
    <property type="protein sequence ID" value="PAV21812.1"/>
    <property type="molecule type" value="Genomic_DNA"/>
</dbReference>
<evidence type="ECO:0000256" key="5">
    <source>
        <dbReference type="ARBA" id="ARBA00023136"/>
    </source>
</evidence>
<gene>
    <name evidence="7" type="ORF">PNOK_0176900</name>
</gene>
<accession>A0A286UQG0</accession>
<dbReference type="InterPro" id="IPR007248">
    <property type="entry name" value="Mpv17_PMP22"/>
</dbReference>
<dbReference type="FunCoup" id="A0A286UQG0">
    <property type="interactions" value="299"/>
</dbReference>
<keyword evidence="4" id="KW-1133">Transmembrane helix</keyword>
<sequence>MATLQLATRAYQQSFDSRPYTTLAITNGSLSAVGDCVAQLAQILGGKRVEHEDHQRYDPQRTLRFFTFGFLMGPVIGRWNQFLESRFPLRVLSHPTAHSFSPLSGGVQLGRTAPAIPLYSPIGGQLPRVSGLAVAKRVASDQLFMAPIGLGLFIGAMGTLEGQDLPHIRRKFKDLYSSALMANWQVWPLAQVVNFRYMPLVARVPFQATCGIFWNLYLSLLNSRENREVRREDALRETAG</sequence>
<dbReference type="InParanoid" id="A0A286UQG0"/>
<proteinExistence type="inferred from homology"/>
<evidence type="ECO:0000256" key="2">
    <source>
        <dbReference type="ARBA" id="ARBA00006824"/>
    </source>
</evidence>
<dbReference type="AlphaFoldDB" id="A0A286UQG0"/>
<keyword evidence="3" id="KW-0812">Transmembrane</keyword>
<comment type="caution">
    <text evidence="7">The sequence shown here is derived from an EMBL/GenBank/DDBJ whole genome shotgun (WGS) entry which is preliminary data.</text>
</comment>
<comment type="similarity">
    <text evidence="2 6">Belongs to the peroxisomal membrane protein PXMP2/4 family.</text>
</comment>
<evidence type="ECO:0000313" key="8">
    <source>
        <dbReference type="Proteomes" id="UP000217199"/>
    </source>
</evidence>
<dbReference type="Proteomes" id="UP000217199">
    <property type="component" value="Unassembled WGS sequence"/>
</dbReference>
<dbReference type="GO" id="GO:0016020">
    <property type="term" value="C:membrane"/>
    <property type="evidence" value="ECO:0007669"/>
    <property type="project" value="UniProtKB-SubCell"/>
</dbReference>
<evidence type="ECO:0000256" key="6">
    <source>
        <dbReference type="RuleBase" id="RU363053"/>
    </source>
</evidence>
<keyword evidence="5" id="KW-0472">Membrane</keyword>
<protein>
    <submittedName>
        <fullName evidence="7">Vacuolar membrane</fullName>
    </submittedName>
</protein>
<dbReference type="Pfam" id="PF04117">
    <property type="entry name" value="Mpv17_PMP22"/>
    <property type="match status" value="1"/>
</dbReference>
<comment type="subcellular location">
    <subcellularLocation>
        <location evidence="1">Membrane</location>
        <topology evidence="1">Multi-pass membrane protein</topology>
    </subcellularLocation>
</comment>
<keyword evidence="8" id="KW-1185">Reference proteome</keyword>
<dbReference type="GO" id="GO:0005739">
    <property type="term" value="C:mitochondrion"/>
    <property type="evidence" value="ECO:0007669"/>
    <property type="project" value="TreeGrafter"/>
</dbReference>
<evidence type="ECO:0000313" key="7">
    <source>
        <dbReference type="EMBL" id="PAV21812.1"/>
    </source>
</evidence>
<evidence type="ECO:0000256" key="1">
    <source>
        <dbReference type="ARBA" id="ARBA00004141"/>
    </source>
</evidence>
<dbReference type="STRING" id="2282107.A0A286UQG0"/>
<dbReference type="OrthoDB" id="10267969at2759"/>